<dbReference type="InterPro" id="IPR020449">
    <property type="entry name" value="Tscrpt_reg_AraC-type_HTH"/>
</dbReference>
<organism evidence="5 6">
    <name type="scientific">Cohnella nanjingensis</name>
    <dbReference type="NCBI Taxonomy" id="1387779"/>
    <lineage>
        <taxon>Bacteria</taxon>
        <taxon>Bacillati</taxon>
        <taxon>Bacillota</taxon>
        <taxon>Bacilli</taxon>
        <taxon>Bacillales</taxon>
        <taxon>Paenibacillaceae</taxon>
        <taxon>Cohnella</taxon>
    </lineage>
</organism>
<dbReference type="EMBL" id="JACJVP010000001">
    <property type="protein sequence ID" value="MBB6669321.1"/>
    <property type="molecule type" value="Genomic_DNA"/>
</dbReference>
<dbReference type="RefSeq" id="WP_185140739.1">
    <property type="nucleotide sequence ID" value="NZ_JACJVP010000001.1"/>
</dbReference>
<keyword evidence="6" id="KW-1185">Reference proteome</keyword>
<dbReference type="Gene3D" id="1.10.10.60">
    <property type="entry name" value="Homeodomain-like"/>
    <property type="match status" value="2"/>
</dbReference>
<dbReference type="PRINTS" id="PR00032">
    <property type="entry name" value="HTHARAC"/>
</dbReference>
<protein>
    <submittedName>
        <fullName evidence="5">Helix-turn-helix domain-containing protein</fullName>
    </submittedName>
</protein>
<evidence type="ECO:0000256" key="2">
    <source>
        <dbReference type="ARBA" id="ARBA00023125"/>
    </source>
</evidence>
<dbReference type="InterPro" id="IPR018060">
    <property type="entry name" value="HTH_AraC"/>
</dbReference>
<dbReference type="PROSITE" id="PS01124">
    <property type="entry name" value="HTH_ARAC_FAMILY_2"/>
    <property type="match status" value="1"/>
</dbReference>
<gene>
    <name evidence="5" type="ORF">H7C19_01325</name>
</gene>
<keyword evidence="3" id="KW-0804">Transcription</keyword>
<dbReference type="InterPro" id="IPR009057">
    <property type="entry name" value="Homeodomain-like_sf"/>
</dbReference>
<dbReference type="PANTHER" id="PTHR43280">
    <property type="entry name" value="ARAC-FAMILY TRANSCRIPTIONAL REGULATOR"/>
    <property type="match status" value="1"/>
</dbReference>
<feature type="domain" description="HTH araC/xylS-type" evidence="4">
    <location>
        <begin position="312"/>
        <end position="410"/>
    </location>
</feature>
<proteinExistence type="predicted"/>
<evidence type="ECO:0000313" key="6">
    <source>
        <dbReference type="Proteomes" id="UP000547209"/>
    </source>
</evidence>
<dbReference type="GO" id="GO:0043565">
    <property type="term" value="F:sequence-specific DNA binding"/>
    <property type="evidence" value="ECO:0007669"/>
    <property type="project" value="InterPro"/>
</dbReference>
<evidence type="ECO:0000313" key="5">
    <source>
        <dbReference type="EMBL" id="MBB6669321.1"/>
    </source>
</evidence>
<dbReference type="Proteomes" id="UP000547209">
    <property type="component" value="Unassembled WGS sequence"/>
</dbReference>
<keyword evidence="2" id="KW-0238">DNA-binding</keyword>
<dbReference type="SMART" id="SM00342">
    <property type="entry name" value="HTH_ARAC"/>
    <property type="match status" value="1"/>
</dbReference>
<dbReference type="Pfam" id="PF12833">
    <property type="entry name" value="HTH_18"/>
    <property type="match status" value="1"/>
</dbReference>
<evidence type="ECO:0000256" key="3">
    <source>
        <dbReference type="ARBA" id="ARBA00023163"/>
    </source>
</evidence>
<evidence type="ECO:0000256" key="1">
    <source>
        <dbReference type="ARBA" id="ARBA00023015"/>
    </source>
</evidence>
<evidence type="ECO:0000259" key="4">
    <source>
        <dbReference type="PROSITE" id="PS01124"/>
    </source>
</evidence>
<name>A0A7X0RL21_9BACL</name>
<accession>A0A7X0RL21</accession>
<dbReference type="PANTHER" id="PTHR43280:SF28">
    <property type="entry name" value="HTH-TYPE TRANSCRIPTIONAL ACTIVATOR RHAS"/>
    <property type="match status" value="1"/>
</dbReference>
<comment type="caution">
    <text evidence="5">The sequence shown here is derived from an EMBL/GenBank/DDBJ whole genome shotgun (WGS) entry which is preliminary data.</text>
</comment>
<dbReference type="SUPFAM" id="SSF46689">
    <property type="entry name" value="Homeodomain-like"/>
    <property type="match status" value="2"/>
</dbReference>
<keyword evidence="1" id="KW-0805">Transcription regulation</keyword>
<dbReference type="AlphaFoldDB" id="A0A7X0RL21"/>
<reference evidence="5 6" key="1">
    <citation type="submission" date="2020-08" db="EMBL/GenBank/DDBJ databases">
        <title>Cohnella phylogeny.</title>
        <authorList>
            <person name="Dunlap C."/>
        </authorList>
    </citation>
    <scope>NUCLEOTIDE SEQUENCE [LARGE SCALE GENOMIC DNA]</scope>
    <source>
        <strain evidence="5 6">DSM 28246</strain>
    </source>
</reference>
<sequence>MFTATEDIDLSYLGKLLHETLQLSVFCLTDYQEILFLNGNSATHPLFSNPADLFRAVAKHGADLTGPVLYESNDLEQFAVVPVKRQEGLARGVVIIGPSTHRMPNDKLFDELLIDHRIPCPQRPNWRDYWNCIPYADRIRILHICVSANWMLNGEALDITDVLQSSIRYKLPNQHKDKEIELAERREFSIFHEGIAEYHHMRELIRRGEPEQLMKQLMIATKDDSQVRDLSKQHRLRKVKNMSICAVALSSNDAMQGGLYEEIAMALCDLHIQHIEELSELALVESAVISAIVDFADRVRQFRNSSVSKSVRAGMEYIFLHLFEEITLEQLSEVSGLNPHYLSQCFKKETGMSVMNYIQSERIEEAKRQLDQSKDSISQIGDRLTFYDQSHFVKAFKKHTGLTPRQYRNRNRA</sequence>
<dbReference type="GO" id="GO:0003700">
    <property type="term" value="F:DNA-binding transcription factor activity"/>
    <property type="evidence" value="ECO:0007669"/>
    <property type="project" value="InterPro"/>
</dbReference>